<sequence length="137" mass="15011">MRKALIVVCLLLSLPALPTLAAEGPPPFHLIFRQENVVKDEVKTSANVMINVINRSGSDAQDILVSIPMQNPYLPNDVPVFFGTIPDGRQSEVLQIATLANDIIAAAEPEEKLVWRIEYTNQAGERTSVDVKGENGF</sequence>
<evidence type="ECO:0000256" key="1">
    <source>
        <dbReference type="SAM" id="SignalP"/>
    </source>
</evidence>
<name>B9M7A3_GEODF</name>
<keyword evidence="1" id="KW-0732">Signal</keyword>
<dbReference type="HOGENOM" id="CLU_1862311_0_0_7"/>
<organism evidence="2 3">
    <name type="scientific">Geotalea daltonii (strain DSM 22248 / JCM 15807 / FRC-32)</name>
    <name type="common">Geobacter daltonii</name>
    <dbReference type="NCBI Taxonomy" id="316067"/>
    <lineage>
        <taxon>Bacteria</taxon>
        <taxon>Pseudomonadati</taxon>
        <taxon>Thermodesulfobacteriota</taxon>
        <taxon>Desulfuromonadia</taxon>
        <taxon>Geobacterales</taxon>
        <taxon>Geobacteraceae</taxon>
        <taxon>Geotalea</taxon>
    </lineage>
</organism>
<dbReference type="AlphaFoldDB" id="B9M7A3"/>
<evidence type="ECO:0000313" key="2">
    <source>
        <dbReference type="EMBL" id="ACM20191.1"/>
    </source>
</evidence>
<protein>
    <submittedName>
        <fullName evidence="2">Uncharacterized protein</fullName>
    </submittedName>
</protein>
<dbReference type="RefSeq" id="WP_012646920.1">
    <property type="nucleotide sequence ID" value="NC_011979.1"/>
</dbReference>
<feature type="chain" id="PRO_5002888782" evidence="1">
    <location>
        <begin position="22"/>
        <end position="137"/>
    </location>
</feature>
<gene>
    <name evidence="2" type="ordered locus">Geob_1833</name>
</gene>
<evidence type="ECO:0000313" key="3">
    <source>
        <dbReference type="Proteomes" id="UP000007721"/>
    </source>
</evidence>
<dbReference type="Proteomes" id="UP000007721">
    <property type="component" value="Chromosome"/>
</dbReference>
<reference evidence="2 3" key="1">
    <citation type="submission" date="2009-01" db="EMBL/GenBank/DDBJ databases">
        <title>Complete sequence of Geobacter sp. FRC-32.</title>
        <authorList>
            <consortium name="US DOE Joint Genome Institute"/>
            <person name="Lucas S."/>
            <person name="Copeland A."/>
            <person name="Lapidus A."/>
            <person name="Glavina del Rio T."/>
            <person name="Dalin E."/>
            <person name="Tice H."/>
            <person name="Bruce D."/>
            <person name="Goodwin L."/>
            <person name="Pitluck S."/>
            <person name="Saunders E."/>
            <person name="Brettin T."/>
            <person name="Detter J.C."/>
            <person name="Han C."/>
            <person name="Larimer F."/>
            <person name="Land M."/>
            <person name="Hauser L."/>
            <person name="Kyrpides N."/>
            <person name="Ovchinnikova G."/>
            <person name="Kostka J."/>
            <person name="Richardson P."/>
        </authorList>
    </citation>
    <scope>NUCLEOTIDE SEQUENCE [LARGE SCALE GENOMIC DNA]</scope>
    <source>
        <strain evidence="3">DSM 22248 / JCM 15807 / FRC-32</strain>
    </source>
</reference>
<dbReference type="EMBL" id="CP001390">
    <property type="protein sequence ID" value="ACM20191.1"/>
    <property type="molecule type" value="Genomic_DNA"/>
</dbReference>
<proteinExistence type="predicted"/>
<keyword evidence="3" id="KW-1185">Reference proteome</keyword>
<feature type="signal peptide" evidence="1">
    <location>
        <begin position="1"/>
        <end position="21"/>
    </location>
</feature>
<accession>B9M7A3</accession>
<dbReference type="KEGG" id="geo:Geob_1833"/>